<keyword evidence="3" id="KW-0378">Hydrolase</keyword>
<keyword evidence="2" id="KW-0808">Transferase</keyword>
<comment type="similarity">
    <text evidence="1">Belongs to the H-rev107 family.</text>
</comment>
<dbReference type="STRING" id="37653.A0A0L8HD24"/>
<evidence type="ECO:0000256" key="3">
    <source>
        <dbReference type="ARBA" id="ARBA00022801"/>
    </source>
</evidence>
<dbReference type="GO" id="GO:0004623">
    <property type="term" value="F:phospholipase A2 activity"/>
    <property type="evidence" value="ECO:0007669"/>
    <property type="project" value="TreeGrafter"/>
</dbReference>
<dbReference type="GO" id="GO:0070292">
    <property type="term" value="P:N-acylphosphatidylethanolamine metabolic process"/>
    <property type="evidence" value="ECO:0007669"/>
    <property type="project" value="TreeGrafter"/>
</dbReference>
<dbReference type="OrthoDB" id="10051797at2759"/>
<dbReference type="GO" id="GO:0016410">
    <property type="term" value="F:N-acyltransferase activity"/>
    <property type="evidence" value="ECO:0007669"/>
    <property type="project" value="TreeGrafter"/>
</dbReference>
<keyword evidence="4" id="KW-0443">Lipid metabolism</keyword>
<dbReference type="AlphaFoldDB" id="A0A0L8HD24"/>
<dbReference type="Pfam" id="PF04970">
    <property type="entry name" value="LRAT"/>
    <property type="match status" value="1"/>
</dbReference>
<dbReference type="PROSITE" id="PS51934">
    <property type="entry name" value="LRAT"/>
    <property type="match status" value="1"/>
</dbReference>
<organism evidence="6">
    <name type="scientific">Octopus bimaculoides</name>
    <name type="common">California two-spotted octopus</name>
    <dbReference type="NCBI Taxonomy" id="37653"/>
    <lineage>
        <taxon>Eukaryota</taxon>
        <taxon>Metazoa</taxon>
        <taxon>Spiralia</taxon>
        <taxon>Lophotrochozoa</taxon>
        <taxon>Mollusca</taxon>
        <taxon>Cephalopoda</taxon>
        <taxon>Coleoidea</taxon>
        <taxon>Octopodiformes</taxon>
        <taxon>Octopoda</taxon>
        <taxon>Incirrata</taxon>
        <taxon>Octopodidae</taxon>
        <taxon>Octopus</taxon>
    </lineage>
</organism>
<protein>
    <recommendedName>
        <fullName evidence="5">LRAT domain-containing protein</fullName>
    </recommendedName>
</protein>
<accession>A0A0L8HD24</accession>
<evidence type="ECO:0000256" key="1">
    <source>
        <dbReference type="ARBA" id="ARBA00007824"/>
    </source>
</evidence>
<dbReference type="GO" id="GO:0005737">
    <property type="term" value="C:cytoplasm"/>
    <property type="evidence" value="ECO:0007669"/>
    <property type="project" value="TreeGrafter"/>
</dbReference>
<dbReference type="KEGG" id="obi:106871631"/>
<dbReference type="PANTHER" id="PTHR13943">
    <property type="entry name" value="HRAS-LIKE SUPPRESSOR - RELATED"/>
    <property type="match status" value="1"/>
</dbReference>
<dbReference type="GO" id="GO:0008970">
    <property type="term" value="F:phospholipase A1 activity"/>
    <property type="evidence" value="ECO:0007669"/>
    <property type="project" value="TreeGrafter"/>
</dbReference>
<dbReference type="Gene3D" id="3.90.1720.10">
    <property type="entry name" value="endopeptidase domain like (from Nostoc punctiforme)"/>
    <property type="match status" value="1"/>
</dbReference>
<proteinExistence type="inferred from homology"/>
<evidence type="ECO:0000256" key="2">
    <source>
        <dbReference type="ARBA" id="ARBA00022679"/>
    </source>
</evidence>
<feature type="domain" description="LRAT" evidence="5">
    <location>
        <begin position="23"/>
        <end position="128"/>
    </location>
</feature>
<evidence type="ECO:0000313" key="6">
    <source>
        <dbReference type="EMBL" id="KOF86645.1"/>
    </source>
</evidence>
<name>A0A0L8HD24_OCTBM</name>
<reference evidence="6" key="1">
    <citation type="submission" date="2015-07" db="EMBL/GenBank/DDBJ databases">
        <title>MeaNS - Measles Nucleotide Surveillance Program.</title>
        <authorList>
            <person name="Tran T."/>
            <person name="Druce J."/>
        </authorList>
    </citation>
    <scope>NUCLEOTIDE SEQUENCE</scope>
    <source>
        <strain evidence="6">UCB-OBI-ISO-001</strain>
        <tissue evidence="6">Gonad</tissue>
    </source>
</reference>
<sequence>MNLFMCAFLYSIQLFEPYPLGSILRFNRGSYDHYAIYAGLGSVIHYSGEADMKTQYDAKVRRESLSAVAAGSPVTVANIHDEETQPFGRCDIVRRAQSRIGEYKYSILSNNCEHFVNWCRYGKHFSSQVNDKLRSATRYVLRTDL</sequence>
<gene>
    <name evidence="6" type="ORF">OCBIM_22018166mg</name>
</gene>
<dbReference type="EMBL" id="KQ418581">
    <property type="protein sequence ID" value="KOF86645.1"/>
    <property type="molecule type" value="Genomic_DNA"/>
</dbReference>
<evidence type="ECO:0000259" key="5">
    <source>
        <dbReference type="PROSITE" id="PS51934"/>
    </source>
</evidence>
<dbReference type="InterPro" id="IPR007053">
    <property type="entry name" value="LRAT_dom"/>
</dbReference>
<evidence type="ECO:0000256" key="4">
    <source>
        <dbReference type="ARBA" id="ARBA00023098"/>
    </source>
</evidence>
<dbReference type="PANTHER" id="PTHR13943:SF77">
    <property type="entry name" value="LRAT DOMAIN-CONTAINING PROTEIN"/>
    <property type="match status" value="1"/>
</dbReference>
<dbReference type="InterPro" id="IPR051496">
    <property type="entry name" value="H-rev107_PLA/AT"/>
</dbReference>